<dbReference type="PANTHER" id="PTHR35535">
    <property type="entry name" value="HEAT SHOCK PROTEIN HSLJ"/>
    <property type="match status" value="1"/>
</dbReference>
<evidence type="ECO:0000259" key="3">
    <source>
        <dbReference type="Pfam" id="PF03724"/>
    </source>
</evidence>
<proteinExistence type="predicted"/>
<dbReference type="Proteomes" id="UP000655751">
    <property type="component" value="Unassembled WGS sequence"/>
</dbReference>
<feature type="signal peptide" evidence="2">
    <location>
        <begin position="1"/>
        <end position="21"/>
    </location>
</feature>
<feature type="region of interest" description="Disordered" evidence="1">
    <location>
        <begin position="24"/>
        <end position="65"/>
    </location>
</feature>
<dbReference type="InterPro" id="IPR053147">
    <property type="entry name" value="Hsp_HslJ-like"/>
</dbReference>
<gene>
    <name evidence="4" type="ORF">IT779_01050</name>
</gene>
<comment type="caution">
    <text evidence="4">The sequence shown here is derived from an EMBL/GenBank/DDBJ whole genome shotgun (WGS) entry which is preliminary data.</text>
</comment>
<feature type="chain" id="PRO_5039444007" evidence="2">
    <location>
        <begin position="22"/>
        <end position="279"/>
    </location>
</feature>
<dbReference type="RefSeq" id="WP_196147220.1">
    <property type="nucleotide sequence ID" value="NZ_JADMLG010000001.1"/>
</dbReference>
<dbReference type="AlphaFoldDB" id="A0A931I695"/>
<sequence>MTASRARLAPLLLLACLTAAACSDSDTSSTPTTSPSTEPPAATSPPTTAQPSTPMGHSYVSTAVTGTPIPGDTPLTLVFATDRLSANAGCNTLAGTVALEGETMRVGSLTSTLMACPEPQANADAWVNTLLAPTPTWRLDGATLTLTTADRTVTLSDKRAKQSKPMKGTEWLVTGTSTPDAYTTSQAISDAKPTLRIAEDGAVTGNAGCNRMSGSADVDPSGSPVTFHIAVTRMACAPEVMEVENAVLKALDGTATITLDGDTMSLRNQNGAGLTFKAN</sequence>
<keyword evidence="2" id="KW-0732">Signal</keyword>
<dbReference type="InterPro" id="IPR005184">
    <property type="entry name" value="DUF306_Meta_HslJ"/>
</dbReference>
<dbReference type="Gene3D" id="2.40.128.270">
    <property type="match status" value="2"/>
</dbReference>
<feature type="domain" description="DUF306" evidence="3">
    <location>
        <begin position="165"/>
        <end position="274"/>
    </location>
</feature>
<evidence type="ECO:0000313" key="4">
    <source>
        <dbReference type="EMBL" id="MBH0774871.1"/>
    </source>
</evidence>
<dbReference type="InterPro" id="IPR038670">
    <property type="entry name" value="HslJ-like_sf"/>
</dbReference>
<name>A0A931I695_9NOCA</name>
<evidence type="ECO:0000256" key="1">
    <source>
        <dbReference type="SAM" id="MobiDB-lite"/>
    </source>
</evidence>
<feature type="compositionally biased region" description="Low complexity" evidence="1">
    <location>
        <begin position="24"/>
        <end position="54"/>
    </location>
</feature>
<protein>
    <submittedName>
        <fullName evidence="4">META domain-containing protein</fullName>
    </submittedName>
</protein>
<dbReference type="Pfam" id="PF03724">
    <property type="entry name" value="META"/>
    <property type="match status" value="2"/>
</dbReference>
<evidence type="ECO:0000256" key="2">
    <source>
        <dbReference type="SAM" id="SignalP"/>
    </source>
</evidence>
<evidence type="ECO:0000313" key="5">
    <source>
        <dbReference type="Proteomes" id="UP000655751"/>
    </source>
</evidence>
<accession>A0A931I695</accession>
<reference evidence="4" key="1">
    <citation type="submission" date="2020-11" db="EMBL/GenBank/DDBJ databases">
        <title>Nocardia NEAU-351.nov., a novel actinomycete isolated from the cow dung.</title>
        <authorList>
            <person name="Zhang X."/>
        </authorList>
    </citation>
    <scope>NUCLEOTIDE SEQUENCE</scope>
    <source>
        <strain evidence="4">NEAU-351</strain>
    </source>
</reference>
<dbReference type="EMBL" id="JADMLG010000001">
    <property type="protein sequence ID" value="MBH0774871.1"/>
    <property type="molecule type" value="Genomic_DNA"/>
</dbReference>
<dbReference type="PANTHER" id="PTHR35535:SF1">
    <property type="entry name" value="HEAT SHOCK PROTEIN HSLJ"/>
    <property type="match status" value="1"/>
</dbReference>
<organism evidence="4 5">
    <name type="scientific">Nocardia bovistercoris</name>
    <dbReference type="NCBI Taxonomy" id="2785916"/>
    <lineage>
        <taxon>Bacteria</taxon>
        <taxon>Bacillati</taxon>
        <taxon>Actinomycetota</taxon>
        <taxon>Actinomycetes</taxon>
        <taxon>Mycobacteriales</taxon>
        <taxon>Nocardiaceae</taxon>
        <taxon>Nocardia</taxon>
    </lineage>
</organism>
<keyword evidence="5" id="KW-1185">Reference proteome</keyword>
<feature type="domain" description="DUF306" evidence="3">
    <location>
        <begin position="56"/>
        <end position="155"/>
    </location>
</feature>
<dbReference type="PROSITE" id="PS51257">
    <property type="entry name" value="PROKAR_LIPOPROTEIN"/>
    <property type="match status" value="1"/>
</dbReference>